<feature type="compositionally biased region" description="Low complexity" evidence="1">
    <location>
        <begin position="1"/>
        <end position="27"/>
    </location>
</feature>
<reference evidence="2 3" key="1">
    <citation type="journal article" date="2023" name="Commun. Biol.">
        <title>Genome analysis of Parmales, the sister group of diatoms, reveals the evolutionary specialization of diatoms from phago-mixotrophs to photoautotrophs.</title>
        <authorList>
            <person name="Ban H."/>
            <person name="Sato S."/>
            <person name="Yoshikawa S."/>
            <person name="Yamada K."/>
            <person name="Nakamura Y."/>
            <person name="Ichinomiya M."/>
            <person name="Sato N."/>
            <person name="Blanc-Mathieu R."/>
            <person name="Endo H."/>
            <person name="Kuwata A."/>
            <person name="Ogata H."/>
        </authorList>
    </citation>
    <scope>NUCLEOTIDE SEQUENCE [LARGE SCALE GENOMIC DNA]</scope>
</reference>
<organism evidence="2 3">
    <name type="scientific">Tetraparma gracilis</name>
    <dbReference type="NCBI Taxonomy" id="2962635"/>
    <lineage>
        <taxon>Eukaryota</taxon>
        <taxon>Sar</taxon>
        <taxon>Stramenopiles</taxon>
        <taxon>Ochrophyta</taxon>
        <taxon>Bolidophyceae</taxon>
        <taxon>Parmales</taxon>
        <taxon>Triparmaceae</taxon>
        <taxon>Tetraparma</taxon>
    </lineage>
</organism>
<proteinExistence type="predicted"/>
<feature type="non-terminal residue" evidence="2">
    <location>
        <position position="1"/>
    </location>
</feature>
<comment type="caution">
    <text evidence="2">The sequence shown here is derived from an EMBL/GenBank/DDBJ whole genome shotgun (WGS) entry which is preliminary data.</text>
</comment>
<protein>
    <submittedName>
        <fullName evidence="2">Uncharacterized protein</fullName>
    </submittedName>
</protein>
<dbReference type="Proteomes" id="UP001165060">
    <property type="component" value="Unassembled WGS sequence"/>
</dbReference>
<name>A0ABQ6MBN3_9STRA</name>
<keyword evidence="3" id="KW-1185">Reference proteome</keyword>
<evidence type="ECO:0000313" key="2">
    <source>
        <dbReference type="EMBL" id="GMI22826.1"/>
    </source>
</evidence>
<accession>A0ABQ6MBN3</accession>
<sequence length="503" mass="53166">SSKSGSSAMSGKSSSDSSSSSSSSSSDCTVGNNSTDPSKINCLNNGCPDLRGVWRSGLYDVLQVTPTGNKVLSGLNMSLDVSLFPGHTDDGCEIVLENRWTYDGTTRVEKMAGVVHGRPGVEGEVYLTVVELPTASDATADAVITTAQLRIKYYPAAGATPAYIDFDYAALGGTSDSSWANVFSTHLTQGSETHPEPACPDVRGVWRSGLYDVLQVTPTSNKVLSGLNMSLEISLFPGHTDNCEIVLENRWTYDGTTRVEKMAGVVHARPDVEGEVYLTVVELPTASDATADAVITTAQLRIKYYPAAGATPAYIDFDYAALGGTSDSSWANVFSTHLTQGSETLPEPACPDVSGVWRSGLYDMLEVTPTSNKVLSGKNMSLEISLFPGNTDNCEIVLENRWTYDGTTTVEAMAGVVHAEGPDGEGGVYITAVELPPANDATADAVITTAQLRIKYYPAAGATPAYIDFDYAAVGGTSDSSRANVFSTHLTLGNPSMDRGLDP</sequence>
<dbReference type="EMBL" id="BRYB01005306">
    <property type="protein sequence ID" value="GMI22826.1"/>
    <property type="molecule type" value="Genomic_DNA"/>
</dbReference>
<gene>
    <name evidence="2" type="ORF">TeGR_g14665</name>
</gene>
<feature type="region of interest" description="Disordered" evidence="1">
    <location>
        <begin position="1"/>
        <end position="33"/>
    </location>
</feature>
<evidence type="ECO:0000256" key="1">
    <source>
        <dbReference type="SAM" id="MobiDB-lite"/>
    </source>
</evidence>
<evidence type="ECO:0000313" key="3">
    <source>
        <dbReference type="Proteomes" id="UP001165060"/>
    </source>
</evidence>